<name>A0A562LV03_9BRAD</name>
<proteinExistence type="predicted"/>
<evidence type="ECO:0000256" key="1">
    <source>
        <dbReference type="SAM" id="MobiDB-lite"/>
    </source>
</evidence>
<evidence type="ECO:0000313" key="3">
    <source>
        <dbReference type="Proteomes" id="UP000317176"/>
    </source>
</evidence>
<evidence type="ECO:0000313" key="2">
    <source>
        <dbReference type="EMBL" id="TWI11479.1"/>
    </source>
</evidence>
<gene>
    <name evidence="2" type="ORF">IQ17_00630</name>
</gene>
<dbReference type="AlphaFoldDB" id="A0A562LV03"/>
<sequence>MKPSRSRGGSPCIRADRIASLSTSRSTTHQLGRKVGQPVEPTLCETIVDDNILAFNPPALAQPLPERVE</sequence>
<protein>
    <submittedName>
        <fullName evidence="2">Uncharacterized protein</fullName>
    </submittedName>
</protein>
<feature type="compositionally biased region" description="Polar residues" evidence="1">
    <location>
        <begin position="20"/>
        <end position="30"/>
    </location>
</feature>
<dbReference type="EMBL" id="VLKL01000001">
    <property type="protein sequence ID" value="TWI11479.1"/>
    <property type="molecule type" value="Genomic_DNA"/>
</dbReference>
<organism evidence="2 3">
    <name type="scientific">Bradyrhizobium daqingense</name>
    <dbReference type="NCBI Taxonomy" id="993502"/>
    <lineage>
        <taxon>Bacteria</taxon>
        <taxon>Pseudomonadati</taxon>
        <taxon>Pseudomonadota</taxon>
        <taxon>Alphaproteobacteria</taxon>
        <taxon>Hyphomicrobiales</taxon>
        <taxon>Nitrobacteraceae</taxon>
        <taxon>Bradyrhizobium</taxon>
    </lineage>
</organism>
<reference evidence="2 3" key="1">
    <citation type="journal article" date="2015" name="Stand. Genomic Sci.">
        <title>Genomic Encyclopedia of Bacterial and Archaeal Type Strains, Phase III: the genomes of soil and plant-associated and newly described type strains.</title>
        <authorList>
            <person name="Whitman W.B."/>
            <person name="Woyke T."/>
            <person name="Klenk H.P."/>
            <person name="Zhou Y."/>
            <person name="Lilburn T.G."/>
            <person name="Beck B.J."/>
            <person name="De Vos P."/>
            <person name="Vandamme P."/>
            <person name="Eisen J.A."/>
            <person name="Garrity G."/>
            <person name="Hugenholtz P."/>
            <person name="Kyrpides N.C."/>
        </authorList>
    </citation>
    <scope>NUCLEOTIDE SEQUENCE [LARGE SCALE GENOMIC DNA]</scope>
    <source>
        <strain evidence="2 3">CGMCC 1.10947</strain>
    </source>
</reference>
<accession>A0A562LV03</accession>
<dbReference type="Proteomes" id="UP000317176">
    <property type="component" value="Unassembled WGS sequence"/>
</dbReference>
<feature type="region of interest" description="Disordered" evidence="1">
    <location>
        <begin position="1"/>
        <end position="35"/>
    </location>
</feature>
<keyword evidence="3" id="KW-1185">Reference proteome</keyword>
<comment type="caution">
    <text evidence="2">The sequence shown here is derived from an EMBL/GenBank/DDBJ whole genome shotgun (WGS) entry which is preliminary data.</text>
</comment>